<proteinExistence type="predicted"/>
<dbReference type="InterPro" id="IPR036770">
    <property type="entry name" value="Ankyrin_rpt-contain_sf"/>
</dbReference>
<dbReference type="SUPFAM" id="SSF48403">
    <property type="entry name" value="Ankyrin repeat"/>
    <property type="match status" value="1"/>
</dbReference>
<name>A0AAI9ZFY7_9PEZI</name>
<dbReference type="GeneID" id="85480434"/>
<keyword evidence="2" id="KW-1185">Reference proteome</keyword>
<accession>A0AAI9ZFY7</accession>
<dbReference type="AlphaFoldDB" id="A0AAI9ZFY7"/>
<organism evidence="1 2">
    <name type="scientific">Colletotrichum phormii</name>
    <dbReference type="NCBI Taxonomy" id="359342"/>
    <lineage>
        <taxon>Eukaryota</taxon>
        <taxon>Fungi</taxon>
        <taxon>Dikarya</taxon>
        <taxon>Ascomycota</taxon>
        <taxon>Pezizomycotina</taxon>
        <taxon>Sordariomycetes</taxon>
        <taxon>Hypocreomycetidae</taxon>
        <taxon>Glomerellales</taxon>
        <taxon>Glomerellaceae</taxon>
        <taxon>Colletotrichum</taxon>
        <taxon>Colletotrichum acutatum species complex</taxon>
    </lineage>
</organism>
<dbReference type="RefSeq" id="XP_060439721.1">
    <property type="nucleotide sequence ID" value="XM_060595572.1"/>
</dbReference>
<evidence type="ECO:0000313" key="2">
    <source>
        <dbReference type="Proteomes" id="UP001243989"/>
    </source>
</evidence>
<dbReference type="Proteomes" id="UP001243989">
    <property type="component" value="Unassembled WGS sequence"/>
</dbReference>
<dbReference type="Gene3D" id="1.25.40.20">
    <property type="entry name" value="Ankyrin repeat-containing domain"/>
    <property type="match status" value="1"/>
</dbReference>
<comment type="caution">
    <text evidence="1">The sequence shown here is derived from an EMBL/GenBank/DDBJ whole genome shotgun (WGS) entry which is preliminary data.</text>
</comment>
<evidence type="ECO:0000313" key="1">
    <source>
        <dbReference type="EMBL" id="KAK1623726.1"/>
    </source>
</evidence>
<evidence type="ECO:0008006" key="3">
    <source>
        <dbReference type="Google" id="ProtNLM"/>
    </source>
</evidence>
<dbReference type="EMBL" id="JAHMHQ010000027">
    <property type="protein sequence ID" value="KAK1623726.1"/>
    <property type="molecule type" value="Genomic_DNA"/>
</dbReference>
<reference evidence="1" key="1">
    <citation type="submission" date="2021-06" db="EMBL/GenBank/DDBJ databases">
        <title>Comparative genomics, transcriptomics and evolutionary studies reveal genomic signatures of adaptation to plant cell wall in hemibiotrophic fungi.</title>
        <authorList>
            <consortium name="DOE Joint Genome Institute"/>
            <person name="Baroncelli R."/>
            <person name="Diaz J.F."/>
            <person name="Benocci T."/>
            <person name="Peng M."/>
            <person name="Battaglia E."/>
            <person name="Haridas S."/>
            <person name="Andreopoulos W."/>
            <person name="Labutti K."/>
            <person name="Pangilinan J."/>
            <person name="Floch G.L."/>
            <person name="Makela M.R."/>
            <person name="Henrissat B."/>
            <person name="Grigoriev I.V."/>
            <person name="Crouch J.A."/>
            <person name="De Vries R.P."/>
            <person name="Sukno S.A."/>
            <person name="Thon M.R."/>
        </authorList>
    </citation>
    <scope>NUCLEOTIDE SEQUENCE</scope>
    <source>
        <strain evidence="1">CBS 102054</strain>
    </source>
</reference>
<sequence length="500" mass="55671">MRIPWRTRCAFKIFRRACLMGHFDMAVETRPTAVLSATTRHVRKFLRPVYRGDEINLTLQAISEERFRLAVWLLTDGASANGVDASGCSALHRAVLLRHWHLASTLLEHGASAEGLVGFCSRMELAHFCVLHADLEGIAFLAKASRGVALNALSSGPVFTDFAPIHVAAFRESDWCRLYSIGTLMTEGASLRPTKAHGFATSKTIYSLSRPGVDFSSKSIFLLATTTRKFVSLYCRDLLNASDLHQGTVTLGETTVLEYFRNSLESMDSFLKHPRDSRFPMTDLILSLREITGALSHLDKKDTARGFPMVGAVSSSTLLTWQVQMRLLQIVDLILKSTVSVRSVPLPRTPKTIPVVLYADLLHTSIASKPTALDGDCMTSTSQFAQQFRHFRHILEECFDANGLPWLLQCSLILGANFQAGALVHFASSLDVTYLSSSWLLSDQDSHQTPIAVRKELRSMGCREDILDTLDEVLFNLKAQPGLEFPQRRLPMTFLESFET</sequence>
<protein>
    <recommendedName>
        <fullName evidence="3">Ankyrin repeat protein</fullName>
    </recommendedName>
</protein>
<gene>
    <name evidence="1" type="ORF">BDP81DRAFT_502655</name>
</gene>